<reference evidence="2" key="1">
    <citation type="submission" date="2019-09" db="EMBL/GenBank/DDBJ databases">
        <authorList>
            <person name="Cremers G."/>
        </authorList>
    </citation>
    <scope>NUCLEOTIDE SEQUENCE [LARGE SCALE GENOMIC DNA]</scope>
    <source>
        <strain evidence="2">3B</strain>
    </source>
</reference>
<accession>A0A5E6MQH2</accession>
<feature type="region of interest" description="Disordered" evidence="1">
    <location>
        <begin position="147"/>
        <end position="171"/>
    </location>
</feature>
<comment type="caution">
    <text evidence="2">The sequence shown here is derived from an EMBL/GenBank/DDBJ whole genome shotgun (WGS) entry which is preliminary data.</text>
</comment>
<gene>
    <name evidence="2" type="primary">plc</name>
    <name evidence="2" type="ORF">MAMC_01871</name>
</gene>
<dbReference type="InterPro" id="IPR017850">
    <property type="entry name" value="Alkaline_phosphatase_core_sf"/>
</dbReference>
<feature type="compositionally biased region" description="Low complexity" evidence="1">
    <location>
        <begin position="150"/>
        <end position="169"/>
    </location>
</feature>
<name>A0A5E6MQH2_9BACT</name>
<dbReference type="Gene3D" id="3.40.720.10">
    <property type="entry name" value="Alkaline Phosphatase, subunit A"/>
    <property type="match status" value="2"/>
</dbReference>
<feature type="non-terminal residue" evidence="2">
    <location>
        <position position="1"/>
    </location>
</feature>
<dbReference type="EC" id="3.1.4.3" evidence="2"/>
<proteinExistence type="predicted"/>
<dbReference type="Proteomes" id="UP000381693">
    <property type="component" value="Unassembled WGS sequence"/>
</dbReference>
<organism evidence="2 3">
    <name type="scientific">Methylacidimicrobium cyclopophantes</name>
    <dbReference type="NCBI Taxonomy" id="1041766"/>
    <lineage>
        <taxon>Bacteria</taxon>
        <taxon>Pseudomonadati</taxon>
        <taxon>Verrucomicrobiota</taxon>
        <taxon>Methylacidimicrobium</taxon>
    </lineage>
</organism>
<evidence type="ECO:0000313" key="3">
    <source>
        <dbReference type="Proteomes" id="UP000381693"/>
    </source>
</evidence>
<dbReference type="SUPFAM" id="SSF53649">
    <property type="entry name" value="Alkaline phosphatase-like"/>
    <property type="match status" value="1"/>
</dbReference>
<dbReference type="AlphaFoldDB" id="A0A5E6MQH2"/>
<dbReference type="GO" id="GO:0034480">
    <property type="term" value="F:phosphatidylcholine phospholipase C activity"/>
    <property type="evidence" value="ECO:0007669"/>
    <property type="project" value="UniProtKB-EC"/>
</dbReference>
<evidence type="ECO:0000256" key="1">
    <source>
        <dbReference type="SAM" id="MobiDB-lite"/>
    </source>
</evidence>
<sequence>PAELRRLTEIVAENNGWRAPRPDPSSQHLFSGLRDRIHHVIYVVKENRTYDQLLGNLGKGNGDPSLAILAPYSPNHQKIAREFVLLDNFFDSGEVSGDGWQWSTAARTTETTEKTVPLHYAHRGPTYDWEGSNRNVPVGLPSEERREANPLLPRDPNLLPGPADAAAPDGGSGEAGAGFLWDAALRRGLSVRNYGFFGDLTRYFLPPALPGGVALARLPFSAHRRQFYPVQQRLIPLSDPFYRGFDMRYPDYWRFREWQREFEAFCRNSSLPTLELVRLPHDHFGSFGKAIDGVNTVETQMADNDYALGLLVETVAKSRYRNDTLILVLEDDAQDGVDHVDAHRSVAFVIGPYVRKRGVVSSRFTTVSLLRTLEELLGLPPLGLFDAAARPMEEVFSLTEAQWDYQAVVPAVLRTTSLPLPGSVPVAGASRGRRSAAYWQRAMAGERFEREDRLHPERFNRALWTGLQGEGVPYPAAGRREGVEP</sequence>
<keyword evidence="3" id="KW-1185">Reference proteome</keyword>
<protein>
    <submittedName>
        <fullName evidence="2">Partial phospholipase C</fullName>
        <ecNumber evidence="2">3.1.4.3</ecNumber>
    </submittedName>
</protein>
<evidence type="ECO:0000313" key="2">
    <source>
        <dbReference type="EMBL" id="VVM07865.1"/>
    </source>
</evidence>
<keyword evidence="2" id="KW-0378">Hydrolase</keyword>
<dbReference type="EMBL" id="CABFUZ020000207">
    <property type="protein sequence ID" value="VVM07865.1"/>
    <property type="molecule type" value="Genomic_DNA"/>
</dbReference>